<sequence>MKPLTTKQRHVMKVIVMGNLDATGNRVSDVDVYQLQSRLPYETSRESLMCSLAILKKQGWVVPGGKEIRDGRSKQTLEPTAVAIRVMNPPKPVAAPVYEEIDLDDDVVLLELT</sequence>
<proteinExistence type="predicted"/>
<name>A0A2H4P6X8_9CAUD</name>
<evidence type="ECO:0000313" key="1">
    <source>
        <dbReference type="EMBL" id="ATW57944.1"/>
    </source>
</evidence>
<accession>A0A2H4P6X8</accession>
<keyword evidence="2" id="KW-1185">Reference proteome</keyword>
<protein>
    <submittedName>
        <fullName evidence="1">Uncharacterized protein</fullName>
    </submittedName>
</protein>
<dbReference type="EMBL" id="MG018927">
    <property type="protein sequence ID" value="ATW57944.1"/>
    <property type="molecule type" value="Genomic_DNA"/>
</dbReference>
<dbReference type="Proteomes" id="UP000241592">
    <property type="component" value="Segment"/>
</dbReference>
<reference evidence="1 2" key="1">
    <citation type="submission" date="2017-09" db="EMBL/GenBank/DDBJ databases">
        <authorList>
            <person name="Ehlers B."/>
            <person name="Leendertz F.H."/>
        </authorList>
    </citation>
    <scope>NUCLEOTIDE SEQUENCE [LARGE SCALE GENOMIC DNA]</scope>
</reference>
<evidence type="ECO:0000313" key="2">
    <source>
        <dbReference type="Proteomes" id="UP000241592"/>
    </source>
</evidence>
<gene>
    <name evidence="1" type="ORF">CNR34_00011</name>
</gene>
<organism evidence="1 2">
    <name type="scientific">Pseudomonas phage nickie</name>
    <dbReference type="NCBI Taxonomy" id="2048977"/>
    <lineage>
        <taxon>Viruses</taxon>
        <taxon>Duplodnaviria</taxon>
        <taxon>Heunggongvirae</taxon>
        <taxon>Uroviricota</taxon>
        <taxon>Caudoviricetes</taxon>
        <taxon>Nickievirus</taxon>
        <taxon>Nickievirus nickie</taxon>
    </lineage>
</organism>